<evidence type="ECO:0000256" key="9">
    <source>
        <dbReference type="ARBA" id="ARBA00023136"/>
    </source>
</evidence>
<dbReference type="CDD" id="cd00310">
    <property type="entry name" value="ATP-synt_Fo_a_6"/>
    <property type="match status" value="1"/>
</dbReference>
<sequence length="256" mass="28150">MNFGLPIVAKDPTAQFQLHKLAELKIGNFDLSFTNSSLMMLVTLGCVALWFLLSSKKQLIPGRAQSILEVTYEFVADTLKASTGKEGMRFFPLVFTIFIFVLFANMLGMIPYFFTTTSHIIVTFALAMIVMCVVVGFGVWKNGFGFLKIFWPAGIPMAIKPFVSLLEIISFLSRPISLSVRLWANMFAGHILLKLFAGFAISMFAAGGLTAVGSVVPFTLTVALIPLEFLVAFVQAYVFALLTSVYLSDALHPGHH</sequence>
<feature type="transmembrane region" description="Helical" evidence="11">
    <location>
        <begin position="120"/>
        <end position="140"/>
    </location>
</feature>
<comment type="caution">
    <text evidence="13">The sequence shown here is derived from an EMBL/GenBank/DDBJ whole genome shotgun (WGS) entry which is preliminary data.</text>
</comment>
<dbReference type="Proteomes" id="UP000600865">
    <property type="component" value="Unassembled WGS sequence"/>
</dbReference>
<dbReference type="InterPro" id="IPR035908">
    <property type="entry name" value="F0_ATP_A_sf"/>
</dbReference>
<feature type="transmembrane region" description="Helical" evidence="11">
    <location>
        <begin position="149"/>
        <end position="171"/>
    </location>
</feature>
<dbReference type="RefSeq" id="WP_189583015.1">
    <property type="nucleotide sequence ID" value="NZ_BMYV01000001.1"/>
</dbReference>
<dbReference type="PRINTS" id="PR00123">
    <property type="entry name" value="ATPASEA"/>
</dbReference>
<keyword evidence="11" id="KW-1003">Cell membrane</keyword>
<dbReference type="InterPro" id="IPR023011">
    <property type="entry name" value="ATP_synth_F0_asu_AS"/>
</dbReference>
<protein>
    <recommendedName>
        <fullName evidence="11 12">ATP synthase subunit a</fullName>
    </recommendedName>
    <alternativeName>
        <fullName evidence="11">ATP synthase F0 sector subunit a</fullName>
    </alternativeName>
    <alternativeName>
        <fullName evidence="11">F-ATPase subunit 6</fullName>
    </alternativeName>
</protein>
<keyword evidence="6 11" id="KW-0375">Hydrogen ion transport</keyword>
<keyword evidence="9 11" id="KW-0472">Membrane</keyword>
<dbReference type="GO" id="GO:0045259">
    <property type="term" value="C:proton-transporting ATP synthase complex"/>
    <property type="evidence" value="ECO:0007669"/>
    <property type="project" value="UniProtKB-KW"/>
</dbReference>
<dbReference type="GO" id="GO:0046933">
    <property type="term" value="F:proton-transporting ATP synthase activity, rotational mechanism"/>
    <property type="evidence" value="ECO:0007669"/>
    <property type="project" value="UniProtKB-UniRule"/>
</dbReference>
<evidence type="ECO:0000256" key="5">
    <source>
        <dbReference type="ARBA" id="ARBA00022692"/>
    </source>
</evidence>
<dbReference type="SUPFAM" id="SSF81336">
    <property type="entry name" value="F1F0 ATP synthase subunit A"/>
    <property type="match status" value="1"/>
</dbReference>
<dbReference type="PANTHER" id="PTHR11410:SF0">
    <property type="entry name" value="ATP SYNTHASE SUBUNIT A"/>
    <property type="match status" value="1"/>
</dbReference>
<evidence type="ECO:0000256" key="7">
    <source>
        <dbReference type="ARBA" id="ARBA00022989"/>
    </source>
</evidence>
<keyword evidence="4 11" id="KW-0138">CF(0)</keyword>
<dbReference type="PANTHER" id="PTHR11410">
    <property type="entry name" value="ATP SYNTHASE SUBUNIT A"/>
    <property type="match status" value="1"/>
</dbReference>
<proteinExistence type="inferred from homology"/>
<keyword evidence="7 11" id="KW-1133">Transmembrane helix</keyword>
<organism evidence="13 14">
    <name type="scientific">Litorimonas cladophorae</name>
    <dbReference type="NCBI Taxonomy" id="1220491"/>
    <lineage>
        <taxon>Bacteria</taxon>
        <taxon>Pseudomonadati</taxon>
        <taxon>Pseudomonadota</taxon>
        <taxon>Alphaproteobacteria</taxon>
        <taxon>Maricaulales</taxon>
        <taxon>Robiginitomaculaceae</taxon>
    </lineage>
</organism>
<dbReference type="Pfam" id="PF00119">
    <property type="entry name" value="ATP-synt_A"/>
    <property type="match status" value="1"/>
</dbReference>
<evidence type="ECO:0000256" key="4">
    <source>
        <dbReference type="ARBA" id="ARBA00022547"/>
    </source>
</evidence>
<evidence type="ECO:0000256" key="1">
    <source>
        <dbReference type="ARBA" id="ARBA00004141"/>
    </source>
</evidence>
<keyword evidence="10 11" id="KW-0066">ATP synthesis</keyword>
<dbReference type="NCBIfam" id="TIGR01131">
    <property type="entry name" value="ATP_synt_6_or_A"/>
    <property type="match status" value="1"/>
</dbReference>
<evidence type="ECO:0000256" key="8">
    <source>
        <dbReference type="ARBA" id="ARBA00023065"/>
    </source>
</evidence>
<keyword evidence="14" id="KW-1185">Reference proteome</keyword>
<reference evidence="13 14" key="1">
    <citation type="journal article" date="2014" name="Int. J. Syst. Evol. Microbiol.">
        <title>Complete genome sequence of Corynebacterium casei LMG S-19264T (=DSM 44701T), isolated from a smear-ripened cheese.</title>
        <authorList>
            <consortium name="US DOE Joint Genome Institute (JGI-PGF)"/>
            <person name="Walter F."/>
            <person name="Albersmeier A."/>
            <person name="Kalinowski J."/>
            <person name="Ruckert C."/>
        </authorList>
    </citation>
    <scope>NUCLEOTIDE SEQUENCE [LARGE SCALE GENOMIC DNA]</scope>
    <source>
        <strain evidence="13 14">KCTC 23968</strain>
    </source>
</reference>
<feature type="transmembrane region" description="Helical" evidence="11">
    <location>
        <begin position="191"/>
        <end position="212"/>
    </location>
</feature>
<evidence type="ECO:0000256" key="2">
    <source>
        <dbReference type="ARBA" id="ARBA00006810"/>
    </source>
</evidence>
<dbReference type="InterPro" id="IPR045083">
    <property type="entry name" value="ATP_synth_F0_asu_bact/mt"/>
</dbReference>
<evidence type="ECO:0000313" key="13">
    <source>
        <dbReference type="EMBL" id="GGX64380.1"/>
    </source>
</evidence>
<dbReference type="NCBIfam" id="NF004482">
    <property type="entry name" value="PRK05815.2-4"/>
    <property type="match status" value="1"/>
</dbReference>
<dbReference type="HAMAP" id="MF_01393">
    <property type="entry name" value="ATP_synth_a_bact"/>
    <property type="match status" value="1"/>
</dbReference>
<evidence type="ECO:0000256" key="11">
    <source>
        <dbReference type="HAMAP-Rule" id="MF_01393"/>
    </source>
</evidence>
<dbReference type="PROSITE" id="PS00449">
    <property type="entry name" value="ATPASE_A"/>
    <property type="match status" value="1"/>
</dbReference>
<evidence type="ECO:0000256" key="3">
    <source>
        <dbReference type="ARBA" id="ARBA00022448"/>
    </source>
</evidence>
<dbReference type="EMBL" id="BMYV01000001">
    <property type="protein sequence ID" value="GGX64380.1"/>
    <property type="molecule type" value="Genomic_DNA"/>
</dbReference>
<comment type="similarity">
    <text evidence="2 11 12">Belongs to the ATPase A chain family.</text>
</comment>
<gene>
    <name evidence="11 13" type="primary">atpB</name>
    <name evidence="13" type="ORF">GCM10011309_13160</name>
</gene>
<keyword evidence="8 11" id="KW-0406">Ion transport</keyword>
<feature type="transmembrane region" description="Helical" evidence="11">
    <location>
        <begin position="90"/>
        <end position="114"/>
    </location>
</feature>
<evidence type="ECO:0000256" key="6">
    <source>
        <dbReference type="ARBA" id="ARBA00022781"/>
    </source>
</evidence>
<dbReference type="InterPro" id="IPR000568">
    <property type="entry name" value="ATP_synth_F0_asu"/>
</dbReference>
<keyword evidence="3 11" id="KW-0813">Transport</keyword>
<evidence type="ECO:0000256" key="12">
    <source>
        <dbReference type="RuleBase" id="RU000483"/>
    </source>
</evidence>
<comment type="function">
    <text evidence="11 12">Key component of the proton channel; it plays a direct role in the translocation of protons across the membrane.</text>
</comment>
<evidence type="ECO:0000256" key="10">
    <source>
        <dbReference type="ARBA" id="ARBA00023310"/>
    </source>
</evidence>
<feature type="transmembrane region" description="Helical" evidence="11">
    <location>
        <begin position="33"/>
        <end position="53"/>
    </location>
</feature>
<dbReference type="GO" id="GO:0005886">
    <property type="term" value="C:plasma membrane"/>
    <property type="evidence" value="ECO:0007669"/>
    <property type="project" value="UniProtKB-SubCell"/>
</dbReference>
<dbReference type="Gene3D" id="1.20.120.220">
    <property type="entry name" value="ATP synthase, F0 complex, subunit A"/>
    <property type="match status" value="1"/>
</dbReference>
<name>A0A918KHW4_9PROT</name>
<comment type="subcellular location">
    <subcellularLocation>
        <location evidence="11 12">Cell membrane</location>
        <topology evidence="11 12">Multi-pass membrane protein</topology>
    </subcellularLocation>
    <subcellularLocation>
        <location evidence="1">Membrane</location>
        <topology evidence="1">Multi-pass membrane protein</topology>
    </subcellularLocation>
</comment>
<keyword evidence="5 11" id="KW-0812">Transmembrane</keyword>
<evidence type="ECO:0000313" key="14">
    <source>
        <dbReference type="Proteomes" id="UP000600865"/>
    </source>
</evidence>
<feature type="transmembrane region" description="Helical" evidence="11">
    <location>
        <begin position="224"/>
        <end position="247"/>
    </location>
</feature>
<accession>A0A918KHW4</accession>
<dbReference type="AlphaFoldDB" id="A0A918KHW4"/>